<comment type="subcellular location">
    <subcellularLocation>
        <location evidence="1">Secreted</location>
    </subcellularLocation>
</comment>
<dbReference type="InterPro" id="IPR036908">
    <property type="entry name" value="RlpA-like_sf"/>
</dbReference>
<dbReference type="PRINTS" id="PR01225">
    <property type="entry name" value="EXPANSNFAMLY"/>
</dbReference>
<dbReference type="AlphaFoldDB" id="A0AAD4IX52"/>
<dbReference type="Gene3D" id="2.60.40.760">
    <property type="entry name" value="Expansin, cellulose-binding-like domain"/>
    <property type="match status" value="1"/>
</dbReference>
<feature type="domain" description="Expansin-like EG45" evidence="4">
    <location>
        <begin position="30"/>
        <end position="100"/>
    </location>
</feature>
<dbReference type="InterPro" id="IPR007118">
    <property type="entry name" value="Expan_Lol_pI"/>
</dbReference>
<dbReference type="PANTHER" id="PTHR31692:SF57">
    <property type="entry name" value="EXPANSIN-B2"/>
    <property type="match status" value="1"/>
</dbReference>
<organism evidence="6 7">
    <name type="scientific">Perilla frutescens var. hirtella</name>
    <name type="common">Perilla citriodora</name>
    <name type="synonym">Perilla setoyensis</name>
    <dbReference type="NCBI Taxonomy" id="608512"/>
    <lineage>
        <taxon>Eukaryota</taxon>
        <taxon>Viridiplantae</taxon>
        <taxon>Streptophyta</taxon>
        <taxon>Embryophyta</taxon>
        <taxon>Tracheophyta</taxon>
        <taxon>Spermatophyta</taxon>
        <taxon>Magnoliopsida</taxon>
        <taxon>eudicotyledons</taxon>
        <taxon>Gunneridae</taxon>
        <taxon>Pentapetalae</taxon>
        <taxon>asterids</taxon>
        <taxon>lamiids</taxon>
        <taxon>Lamiales</taxon>
        <taxon>Lamiaceae</taxon>
        <taxon>Nepetoideae</taxon>
        <taxon>Elsholtzieae</taxon>
        <taxon>Perilla</taxon>
    </lineage>
</organism>
<dbReference type="SUPFAM" id="SSF49590">
    <property type="entry name" value="PHL pollen allergen"/>
    <property type="match status" value="1"/>
</dbReference>
<proteinExistence type="inferred from homology"/>
<comment type="similarity">
    <text evidence="3">Belongs to the expansin family.</text>
</comment>
<dbReference type="PANTHER" id="PTHR31692">
    <property type="entry name" value="EXPANSIN-B3"/>
    <property type="match status" value="1"/>
</dbReference>
<evidence type="ECO:0000256" key="1">
    <source>
        <dbReference type="ARBA" id="ARBA00004613"/>
    </source>
</evidence>
<dbReference type="Pfam" id="PF01357">
    <property type="entry name" value="Expansin_C"/>
    <property type="match status" value="1"/>
</dbReference>
<evidence type="ECO:0000256" key="3">
    <source>
        <dbReference type="RuleBase" id="RU003460"/>
    </source>
</evidence>
<feature type="domain" description="Expansin-like CBD" evidence="5">
    <location>
        <begin position="113"/>
        <end position="197"/>
    </location>
</feature>
<dbReference type="InterPro" id="IPR007117">
    <property type="entry name" value="Expansin_CBD"/>
</dbReference>
<keyword evidence="2" id="KW-0964">Secreted</keyword>
<dbReference type="PROSITE" id="PS50843">
    <property type="entry name" value="EXPANSIN_CBD"/>
    <property type="match status" value="1"/>
</dbReference>
<sequence>MSQNFNLDPETGLLPEPVGTEILPVQEVMVKCTTTKVCSGNPVTVVITDQCPGCDSQSILFDLSGTSFGTMARSGESDQLRNLGIEQIQYTRVDCKFPGVSVAFRVDPGSNPNYFAAAIEYEDGDGIAGVELKRAADSGGAWIKMQPSWGAVWKADLPSNYPPPFTVRLTAGGNSGKTLVADKVIPANYSPGQTYRSIVNF</sequence>
<dbReference type="Gene3D" id="2.40.40.10">
    <property type="entry name" value="RlpA-like domain"/>
    <property type="match status" value="1"/>
</dbReference>
<dbReference type="EMBL" id="SDAM02001101">
    <property type="protein sequence ID" value="KAH6822991.1"/>
    <property type="molecule type" value="Genomic_DNA"/>
</dbReference>
<evidence type="ECO:0000259" key="5">
    <source>
        <dbReference type="PROSITE" id="PS50843"/>
    </source>
</evidence>
<keyword evidence="7" id="KW-1185">Reference proteome</keyword>
<evidence type="ECO:0000256" key="2">
    <source>
        <dbReference type="ARBA" id="ARBA00022525"/>
    </source>
</evidence>
<protein>
    <submittedName>
        <fullName evidence="6">Expansin B2</fullName>
    </submittedName>
</protein>
<dbReference type="PROSITE" id="PS50842">
    <property type="entry name" value="EXPANSIN_EG45"/>
    <property type="match status" value="1"/>
</dbReference>
<dbReference type="PRINTS" id="PR00829">
    <property type="entry name" value="LOLP1ALLERGN"/>
</dbReference>
<gene>
    <name evidence="6" type="ORF">C2S53_012206</name>
</gene>
<evidence type="ECO:0000313" key="6">
    <source>
        <dbReference type="EMBL" id="KAH6822991.1"/>
    </source>
</evidence>
<dbReference type="Proteomes" id="UP001190926">
    <property type="component" value="Unassembled WGS sequence"/>
</dbReference>
<dbReference type="GO" id="GO:0009653">
    <property type="term" value="P:anatomical structure morphogenesis"/>
    <property type="evidence" value="ECO:0007669"/>
    <property type="project" value="UniProtKB-ARBA"/>
</dbReference>
<dbReference type="GO" id="GO:0005576">
    <property type="term" value="C:extracellular region"/>
    <property type="evidence" value="ECO:0007669"/>
    <property type="project" value="UniProtKB-SubCell"/>
</dbReference>
<reference evidence="6 7" key="1">
    <citation type="journal article" date="2021" name="Nat. Commun.">
        <title>Incipient diploidization of the medicinal plant Perilla within 10,000 years.</title>
        <authorList>
            <person name="Zhang Y."/>
            <person name="Shen Q."/>
            <person name="Leng L."/>
            <person name="Zhang D."/>
            <person name="Chen S."/>
            <person name="Shi Y."/>
            <person name="Ning Z."/>
            <person name="Chen S."/>
        </authorList>
    </citation>
    <scope>NUCLEOTIDE SEQUENCE [LARGE SCALE GENOMIC DNA]</scope>
    <source>
        <strain evidence="7">cv. PC099</strain>
    </source>
</reference>
<evidence type="ECO:0000313" key="7">
    <source>
        <dbReference type="Proteomes" id="UP001190926"/>
    </source>
</evidence>
<dbReference type="InterPro" id="IPR007112">
    <property type="entry name" value="Expansin/allergen_DPBB_dom"/>
</dbReference>
<dbReference type="SUPFAM" id="SSF50685">
    <property type="entry name" value="Barwin-like endoglucanases"/>
    <property type="match status" value="1"/>
</dbReference>
<dbReference type="InterPro" id="IPR036749">
    <property type="entry name" value="Expansin_CBD_sf"/>
</dbReference>
<evidence type="ECO:0000259" key="4">
    <source>
        <dbReference type="PROSITE" id="PS50842"/>
    </source>
</evidence>
<name>A0AAD4IX52_PERFH</name>
<accession>A0AAD4IX52</accession>
<comment type="caution">
    <text evidence="6">The sequence shown here is derived from an EMBL/GenBank/DDBJ whole genome shotgun (WGS) entry which is preliminary data.</text>
</comment>
<dbReference type="InterPro" id="IPR005795">
    <property type="entry name" value="LolPI"/>
</dbReference>